<reference evidence="3" key="2">
    <citation type="submission" date="2018-02" db="UniProtKB">
        <authorList>
            <consortium name="EnsemblPlants"/>
        </authorList>
    </citation>
    <scope>IDENTIFICATION</scope>
    <source>
        <strain evidence="3">Williams 82</strain>
    </source>
</reference>
<gene>
    <name evidence="2" type="ORF">GLYMA_13G057100</name>
</gene>
<proteinExistence type="predicted"/>
<feature type="compositionally biased region" description="Basic and acidic residues" evidence="1">
    <location>
        <begin position="1"/>
        <end position="12"/>
    </location>
</feature>
<reference evidence="2" key="3">
    <citation type="submission" date="2018-07" db="EMBL/GenBank/DDBJ databases">
        <title>WGS assembly of Glycine max.</title>
        <authorList>
            <person name="Schmutz J."/>
            <person name="Cannon S."/>
            <person name="Schlueter J."/>
            <person name="Ma J."/>
            <person name="Mitros T."/>
            <person name="Nelson W."/>
            <person name="Hyten D."/>
            <person name="Song Q."/>
            <person name="Thelen J."/>
            <person name="Cheng J."/>
            <person name="Xu D."/>
            <person name="Hellsten U."/>
            <person name="May G."/>
            <person name="Yu Y."/>
            <person name="Sakurai T."/>
            <person name="Umezawa T."/>
            <person name="Bhattacharyya M."/>
            <person name="Sandhu D."/>
            <person name="Valliyodan B."/>
            <person name="Lindquist E."/>
            <person name="Peto M."/>
            <person name="Grant D."/>
            <person name="Shu S."/>
            <person name="Goodstein D."/>
            <person name="Barry K."/>
            <person name="Futrell-Griggs M."/>
            <person name="Abernathy B."/>
            <person name="Du J."/>
            <person name="Tian Z."/>
            <person name="Zhu L."/>
            <person name="Gill N."/>
            <person name="Joshi T."/>
            <person name="Libault M."/>
            <person name="Sethuraman A."/>
            <person name="Zhang X."/>
            <person name="Shinozaki K."/>
            <person name="Nguyen H."/>
            <person name="Wing R."/>
            <person name="Cregan P."/>
            <person name="Specht J."/>
            <person name="Grimwood J."/>
            <person name="Rokhsar D."/>
            <person name="Stacey G."/>
            <person name="Shoemaker R."/>
            <person name="Jackson S."/>
        </authorList>
    </citation>
    <scope>NUCLEOTIDE SEQUENCE</scope>
    <source>
        <tissue evidence="2">Callus</tissue>
    </source>
</reference>
<sequence>MDADEAMSRETNEVEFMGLGATAIDLEEPSSNTKGKRQGSTSSGTHPHKRKMGEKEGIAASLDKMTNSFNRMVEKMDGKVDDEDIQEVLCEAALIPDLNRQQWAKAIKWLADDPKQLAIVKALPIHQKTDYVLTHLGE</sequence>
<protein>
    <submittedName>
        <fullName evidence="2 3">Uncharacterized protein</fullName>
    </submittedName>
</protein>
<dbReference type="Proteomes" id="UP000008827">
    <property type="component" value="Chromosome 13"/>
</dbReference>
<name>A0A0R0GIY8_SOYBN</name>
<evidence type="ECO:0000313" key="2">
    <source>
        <dbReference type="EMBL" id="KRH18398.1"/>
    </source>
</evidence>
<reference evidence="2 3" key="1">
    <citation type="journal article" date="2010" name="Nature">
        <title>Genome sequence of the palaeopolyploid soybean.</title>
        <authorList>
            <person name="Schmutz J."/>
            <person name="Cannon S.B."/>
            <person name="Schlueter J."/>
            <person name="Ma J."/>
            <person name="Mitros T."/>
            <person name="Nelson W."/>
            <person name="Hyten D.L."/>
            <person name="Song Q."/>
            <person name="Thelen J.J."/>
            <person name="Cheng J."/>
            <person name="Xu D."/>
            <person name="Hellsten U."/>
            <person name="May G.D."/>
            <person name="Yu Y."/>
            <person name="Sakurai T."/>
            <person name="Umezawa T."/>
            <person name="Bhattacharyya M.K."/>
            <person name="Sandhu D."/>
            <person name="Valliyodan B."/>
            <person name="Lindquist E."/>
            <person name="Peto M."/>
            <person name="Grant D."/>
            <person name="Shu S."/>
            <person name="Goodstein D."/>
            <person name="Barry K."/>
            <person name="Futrell-Griggs M."/>
            <person name="Abernathy B."/>
            <person name="Du J."/>
            <person name="Tian Z."/>
            <person name="Zhu L."/>
            <person name="Gill N."/>
            <person name="Joshi T."/>
            <person name="Libault M."/>
            <person name="Sethuraman A."/>
            <person name="Zhang X.-C."/>
            <person name="Shinozaki K."/>
            <person name="Nguyen H.T."/>
            <person name="Wing R.A."/>
            <person name="Cregan P."/>
            <person name="Specht J."/>
            <person name="Grimwood J."/>
            <person name="Rokhsar D."/>
            <person name="Stacey G."/>
            <person name="Shoemaker R.C."/>
            <person name="Jackson S.A."/>
        </authorList>
    </citation>
    <scope>NUCLEOTIDE SEQUENCE</scope>
    <source>
        <strain evidence="3">cv. Williams 82</strain>
        <tissue evidence="2">Callus</tissue>
    </source>
</reference>
<evidence type="ECO:0000313" key="3">
    <source>
        <dbReference type="EnsemblPlants" id="KRH18398"/>
    </source>
</evidence>
<feature type="region of interest" description="Disordered" evidence="1">
    <location>
        <begin position="1"/>
        <end position="57"/>
    </location>
</feature>
<keyword evidence="4" id="KW-1185">Reference proteome</keyword>
<dbReference type="Gramene" id="KRH18398">
    <property type="protein sequence ID" value="KRH18398"/>
    <property type="gene ID" value="GLYMA_13G057100"/>
</dbReference>
<accession>A0A0R0GIY8</accession>
<organism evidence="2">
    <name type="scientific">Glycine max</name>
    <name type="common">Soybean</name>
    <name type="synonym">Glycine hispida</name>
    <dbReference type="NCBI Taxonomy" id="3847"/>
    <lineage>
        <taxon>Eukaryota</taxon>
        <taxon>Viridiplantae</taxon>
        <taxon>Streptophyta</taxon>
        <taxon>Embryophyta</taxon>
        <taxon>Tracheophyta</taxon>
        <taxon>Spermatophyta</taxon>
        <taxon>Magnoliopsida</taxon>
        <taxon>eudicotyledons</taxon>
        <taxon>Gunneridae</taxon>
        <taxon>Pentapetalae</taxon>
        <taxon>rosids</taxon>
        <taxon>fabids</taxon>
        <taxon>Fabales</taxon>
        <taxon>Fabaceae</taxon>
        <taxon>Papilionoideae</taxon>
        <taxon>50 kb inversion clade</taxon>
        <taxon>NPAAA clade</taxon>
        <taxon>indigoferoid/millettioid clade</taxon>
        <taxon>Phaseoleae</taxon>
        <taxon>Glycine</taxon>
        <taxon>Glycine subgen. Soja</taxon>
    </lineage>
</organism>
<dbReference type="EnsemblPlants" id="KRH18398">
    <property type="protein sequence ID" value="KRH18398"/>
    <property type="gene ID" value="GLYMA_13G057100"/>
</dbReference>
<dbReference type="InParanoid" id="A0A0R0GIY8"/>
<dbReference type="AlphaFoldDB" id="A0A0R0GIY8"/>
<evidence type="ECO:0000313" key="4">
    <source>
        <dbReference type="Proteomes" id="UP000008827"/>
    </source>
</evidence>
<dbReference type="EMBL" id="CM000846">
    <property type="protein sequence ID" value="KRH18398.1"/>
    <property type="molecule type" value="Genomic_DNA"/>
</dbReference>
<evidence type="ECO:0000256" key="1">
    <source>
        <dbReference type="SAM" id="MobiDB-lite"/>
    </source>
</evidence>
<feature type="compositionally biased region" description="Polar residues" evidence="1">
    <location>
        <begin position="29"/>
        <end position="45"/>
    </location>
</feature>